<comment type="caution">
    <text evidence="2">The sequence shown here is derived from an EMBL/GenBank/DDBJ whole genome shotgun (WGS) entry which is preliminary data.</text>
</comment>
<proteinExistence type="predicted"/>
<reference evidence="2 3" key="1">
    <citation type="submission" date="2019-11" db="EMBL/GenBank/DDBJ databases">
        <title>Using colonization assays and comparative genomics to discover symbiosis behaviors and factors in Vibrio fischeri.</title>
        <authorList>
            <person name="Bongrand C."/>
            <person name="Moriano-Gutierrez S."/>
            <person name="Arevalo P."/>
            <person name="Mcfall-Ngai M."/>
            <person name="Visick K."/>
            <person name="Polz M.F."/>
            <person name="Ruby E.G."/>
        </authorList>
    </citation>
    <scope>NUCLEOTIDE SEQUENCE [LARGE SCALE GENOMIC DNA]</scope>
    <source>
        <strain evidence="3">emors.3.2</strain>
    </source>
</reference>
<dbReference type="EMBL" id="WOBO01000008">
    <property type="protein sequence ID" value="MUK45606.1"/>
    <property type="molecule type" value="Genomic_DNA"/>
</dbReference>
<evidence type="ECO:0000313" key="2">
    <source>
        <dbReference type="EMBL" id="MUK45606.1"/>
    </source>
</evidence>
<dbReference type="AlphaFoldDB" id="A0A6N3YYB5"/>
<feature type="transmembrane region" description="Helical" evidence="1">
    <location>
        <begin position="42"/>
        <end position="62"/>
    </location>
</feature>
<name>A0A6N3YYB5_ALIFS</name>
<evidence type="ECO:0000256" key="1">
    <source>
        <dbReference type="SAM" id="Phobius"/>
    </source>
</evidence>
<sequence>MFKEWEGIIKITGSVGLVGLLFALLMQHFFSEQIISLLGSDRVFIIIVALVAIFFILMIIALSNRSRTSSENEQPITSDPAKKEIIITYRDNANHHGDNKF</sequence>
<keyword evidence="1" id="KW-1133">Transmembrane helix</keyword>
<keyword evidence="1" id="KW-0472">Membrane</keyword>
<keyword evidence="1" id="KW-0812">Transmembrane</keyword>
<dbReference type="RefSeq" id="WP_155657808.1">
    <property type="nucleotide sequence ID" value="NZ_WOBE01000023.1"/>
</dbReference>
<dbReference type="Proteomes" id="UP000435323">
    <property type="component" value="Unassembled WGS sequence"/>
</dbReference>
<accession>A0A6N3YYB5</accession>
<organism evidence="2 3">
    <name type="scientific">Aliivibrio fischeri</name>
    <name type="common">Vibrio fischeri</name>
    <dbReference type="NCBI Taxonomy" id="668"/>
    <lineage>
        <taxon>Bacteria</taxon>
        <taxon>Pseudomonadati</taxon>
        <taxon>Pseudomonadota</taxon>
        <taxon>Gammaproteobacteria</taxon>
        <taxon>Vibrionales</taxon>
        <taxon>Vibrionaceae</taxon>
        <taxon>Aliivibrio</taxon>
    </lineage>
</organism>
<gene>
    <name evidence="2" type="ORF">GNP77_09455</name>
</gene>
<feature type="transmembrane region" description="Helical" evidence="1">
    <location>
        <begin position="7"/>
        <end position="30"/>
    </location>
</feature>
<protein>
    <submittedName>
        <fullName evidence="2">Uncharacterized protein</fullName>
    </submittedName>
</protein>
<evidence type="ECO:0000313" key="3">
    <source>
        <dbReference type="Proteomes" id="UP000435323"/>
    </source>
</evidence>